<keyword evidence="2" id="KW-1185">Reference proteome</keyword>
<protein>
    <submittedName>
        <fullName evidence="1">Uncharacterized protein</fullName>
    </submittedName>
</protein>
<proteinExistence type="predicted"/>
<reference evidence="2" key="1">
    <citation type="journal article" date="2019" name="Int. J. Syst. Evol. Microbiol.">
        <title>The Global Catalogue of Microorganisms (GCM) 10K type strain sequencing project: providing services to taxonomists for standard genome sequencing and annotation.</title>
        <authorList>
            <consortium name="The Broad Institute Genomics Platform"/>
            <consortium name="The Broad Institute Genome Sequencing Center for Infectious Disease"/>
            <person name="Wu L."/>
            <person name="Ma J."/>
        </authorList>
    </citation>
    <scope>NUCLEOTIDE SEQUENCE [LARGE SCALE GENOMIC DNA]</scope>
    <source>
        <strain evidence="2">CCUG 49560</strain>
    </source>
</reference>
<comment type="caution">
    <text evidence="1">The sequence shown here is derived from an EMBL/GenBank/DDBJ whole genome shotgun (WGS) entry which is preliminary data.</text>
</comment>
<dbReference type="EMBL" id="JBHSFN010000012">
    <property type="protein sequence ID" value="MFC4588449.1"/>
    <property type="molecule type" value="Genomic_DNA"/>
</dbReference>
<evidence type="ECO:0000313" key="1">
    <source>
        <dbReference type="EMBL" id="MFC4588449.1"/>
    </source>
</evidence>
<dbReference type="Proteomes" id="UP001595891">
    <property type="component" value="Unassembled WGS sequence"/>
</dbReference>
<gene>
    <name evidence="1" type="ORF">ACFO8L_20340</name>
</gene>
<evidence type="ECO:0000313" key="2">
    <source>
        <dbReference type="Proteomes" id="UP001595891"/>
    </source>
</evidence>
<sequence length="57" mass="5541">MTHSDRPPAGKHRTLLIAALVIAGAVALLLAAALSTGGVNQRAGYPPGASPAPTGSP</sequence>
<accession>A0ABV9EKI1</accession>
<organism evidence="1 2">
    <name type="scientific">Sphaerisporangium corydalis</name>
    <dbReference type="NCBI Taxonomy" id="1441875"/>
    <lineage>
        <taxon>Bacteria</taxon>
        <taxon>Bacillati</taxon>
        <taxon>Actinomycetota</taxon>
        <taxon>Actinomycetes</taxon>
        <taxon>Streptosporangiales</taxon>
        <taxon>Streptosporangiaceae</taxon>
        <taxon>Sphaerisporangium</taxon>
    </lineage>
</organism>
<dbReference type="RefSeq" id="WP_262843331.1">
    <property type="nucleotide sequence ID" value="NZ_JANZYP010000017.1"/>
</dbReference>
<name>A0ABV9EKI1_9ACTN</name>